<feature type="compositionally biased region" description="Basic and acidic residues" evidence="4">
    <location>
        <begin position="415"/>
        <end position="435"/>
    </location>
</feature>
<keyword evidence="2" id="KW-1160">Virus entry into host cell</keyword>
<evidence type="ECO:0000256" key="2">
    <source>
        <dbReference type="ARBA" id="ARBA00023009"/>
    </source>
</evidence>
<dbReference type="NCBIfam" id="TIGR01537">
    <property type="entry name" value="portal_HK97"/>
    <property type="match status" value="1"/>
</dbReference>
<proteinExistence type="predicted"/>
<dbReference type="Pfam" id="PF04860">
    <property type="entry name" value="Phage_portal"/>
    <property type="match status" value="1"/>
</dbReference>
<organism evidence="5">
    <name type="scientific">Siphoviridae sp. ctpoI7</name>
    <dbReference type="NCBI Taxonomy" id="2825678"/>
    <lineage>
        <taxon>Viruses</taxon>
        <taxon>Duplodnaviria</taxon>
        <taxon>Heunggongvirae</taxon>
        <taxon>Uroviricota</taxon>
        <taxon>Caudoviricetes</taxon>
    </lineage>
</organism>
<sequence>MLENFIPREVLSKPNEDLERNWATAFRHLIGEDYSRGAIKPTTSNATRFATVYACINVLSDDIAKLPWKSYKQTKTAIEKDSESDVARVLNMRPNRFMNPFVYKKLIVTDVCTYGNHYSYILFDKNGEIDELIPLDPSNVQIIVDRNTRKYAYRANYRQQQVDFLPHEIYHVKALSKDGIVGLSPLQSVRQQMATMDIATNYNKNMVEAGGAPQGILEVESVLNSEAKKKIRDEWGRTNSNEKIAVVDLGLKYKQIGISQQDMQFLEMMKFSQQQIAAIFKVPLHKINDLTNATYTNIEHQSLDYVKNTLQPWVTQLEEEANYKLYTEKQRKKGYYCKFNMDSELRGDSESRAKVQQINLSYGMKSLNEIRAQNEDSPYTSPLADEPLMTLNLVPLSIAVDAATNRYGASQRPLKGGEEDVEEGTKNDDKPDGDS</sequence>
<feature type="region of interest" description="Disordered" evidence="4">
    <location>
        <begin position="405"/>
        <end position="435"/>
    </location>
</feature>
<protein>
    <submittedName>
        <fullName evidence="5">Portal protein</fullName>
    </submittedName>
</protein>
<accession>A0A8S5P960</accession>
<keyword evidence="3" id="KW-0231">Viral genome packaging</keyword>
<keyword evidence="2" id="KW-1171">Viral genome ejection through host cell envelope</keyword>
<evidence type="ECO:0000256" key="3">
    <source>
        <dbReference type="ARBA" id="ARBA00023219"/>
    </source>
</evidence>
<evidence type="ECO:0000256" key="4">
    <source>
        <dbReference type="SAM" id="MobiDB-lite"/>
    </source>
</evidence>
<keyword evidence="1" id="KW-0118">Viral capsid assembly</keyword>
<keyword evidence="2" id="KW-1162">Viral penetration into host cytoplasm</keyword>
<name>A0A8S5P960_9CAUD</name>
<keyword evidence="1" id="KW-1188">Viral release from host cell</keyword>
<dbReference type="InterPro" id="IPR006944">
    <property type="entry name" value="Phage/GTA_portal"/>
</dbReference>
<dbReference type="EMBL" id="BK015368">
    <property type="protein sequence ID" value="DAE03514.1"/>
    <property type="molecule type" value="Genomic_DNA"/>
</dbReference>
<reference evidence="5" key="1">
    <citation type="journal article" date="2021" name="Proc. Natl. Acad. Sci. U.S.A.">
        <title>A Catalog of Tens of Thousands of Viruses from Human Metagenomes Reveals Hidden Associations with Chronic Diseases.</title>
        <authorList>
            <person name="Tisza M.J."/>
            <person name="Buck C.B."/>
        </authorList>
    </citation>
    <scope>NUCLEOTIDE SEQUENCE</scope>
    <source>
        <strain evidence="5">CtpoI7</strain>
    </source>
</reference>
<evidence type="ECO:0000256" key="1">
    <source>
        <dbReference type="ARBA" id="ARBA00022950"/>
    </source>
</evidence>
<dbReference type="InterPro" id="IPR006427">
    <property type="entry name" value="Portal_HK97"/>
</dbReference>
<evidence type="ECO:0000313" key="5">
    <source>
        <dbReference type="EMBL" id="DAE03514.1"/>
    </source>
</evidence>